<dbReference type="HAMAP" id="MF_00220_B">
    <property type="entry name" value="PyrC_classI_B"/>
    <property type="match status" value="1"/>
</dbReference>
<dbReference type="Gene3D" id="2.30.40.10">
    <property type="entry name" value="Urease, subunit C, domain 1"/>
    <property type="match status" value="1"/>
</dbReference>
<dbReference type="InterPro" id="IPR050138">
    <property type="entry name" value="DHOase/Allantoinase_Hydrolase"/>
</dbReference>
<dbReference type="PANTHER" id="PTHR43668:SF2">
    <property type="entry name" value="ALLANTOINASE"/>
    <property type="match status" value="1"/>
</dbReference>
<dbReference type="CDD" id="cd01317">
    <property type="entry name" value="DHOase_IIa"/>
    <property type="match status" value="1"/>
</dbReference>
<comment type="caution">
    <text evidence="4">The sequence shown here is derived from an EMBL/GenBank/DDBJ whole genome shotgun (WGS) entry which is preliminary data.</text>
</comment>
<feature type="binding site" evidence="2">
    <location>
        <begin position="334"/>
        <end position="335"/>
    </location>
    <ligand>
        <name>substrate</name>
    </ligand>
</feature>
<keyword evidence="2" id="KW-0862">Zinc</keyword>
<dbReference type="SUPFAM" id="SSF51556">
    <property type="entry name" value="Metallo-dependent hydrolases"/>
    <property type="match status" value="1"/>
</dbReference>
<comment type="function">
    <text evidence="2">Catalyzes the reversible cyclization of carbamoyl aspartate to dihydroorotate.</text>
</comment>
<keyword evidence="2" id="KW-0479">Metal-binding</keyword>
<dbReference type="NCBIfam" id="TIGR00857">
    <property type="entry name" value="pyrC_multi"/>
    <property type="match status" value="1"/>
</dbReference>
<dbReference type="Gene3D" id="3.20.20.140">
    <property type="entry name" value="Metal-dependent hydrolases"/>
    <property type="match status" value="1"/>
</dbReference>
<keyword evidence="2" id="KW-0378">Hydrolase</keyword>
<dbReference type="InterPro" id="IPR032466">
    <property type="entry name" value="Metal_Hydrolase"/>
</dbReference>
<evidence type="ECO:0000259" key="3">
    <source>
        <dbReference type="Pfam" id="PF12890"/>
    </source>
</evidence>
<evidence type="ECO:0000256" key="1">
    <source>
        <dbReference type="ARBA" id="ARBA00022975"/>
    </source>
</evidence>
<name>A0A7C4LNP2_9PLAN</name>
<dbReference type="InterPro" id="IPR024403">
    <property type="entry name" value="DHOase_cat"/>
</dbReference>
<dbReference type="AlphaFoldDB" id="A0A7C4LNP2"/>
<dbReference type="EMBL" id="DSVQ01000016">
    <property type="protein sequence ID" value="HGT40278.1"/>
    <property type="molecule type" value="Genomic_DNA"/>
</dbReference>
<reference evidence="4" key="1">
    <citation type="journal article" date="2020" name="mSystems">
        <title>Genome- and Community-Level Interaction Insights into Carbon Utilization and Element Cycling Functions of Hydrothermarchaeota in Hydrothermal Sediment.</title>
        <authorList>
            <person name="Zhou Z."/>
            <person name="Liu Y."/>
            <person name="Xu W."/>
            <person name="Pan J."/>
            <person name="Luo Z.H."/>
            <person name="Li M."/>
        </authorList>
    </citation>
    <scope>NUCLEOTIDE SEQUENCE [LARGE SCALE GENOMIC DNA]</scope>
    <source>
        <strain evidence="4">SpSt-508</strain>
    </source>
</reference>
<dbReference type="GO" id="GO:0044205">
    <property type="term" value="P:'de novo' UMP biosynthetic process"/>
    <property type="evidence" value="ECO:0007669"/>
    <property type="project" value="UniProtKB-UniRule"/>
</dbReference>
<dbReference type="InterPro" id="IPR004722">
    <property type="entry name" value="DHOase"/>
</dbReference>
<dbReference type="InterPro" id="IPR011059">
    <property type="entry name" value="Metal-dep_hydrolase_composite"/>
</dbReference>
<dbReference type="SUPFAM" id="SSF51338">
    <property type="entry name" value="Composite domain of metallo-dependent hydrolases"/>
    <property type="match status" value="1"/>
</dbReference>
<feature type="binding site" evidence="2">
    <location>
        <position position="316"/>
    </location>
    <ligand>
        <name>Zn(2+)</name>
        <dbReference type="ChEBI" id="CHEBI:29105"/>
        <label>1</label>
    </ligand>
</feature>
<dbReference type="GO" id="GO:0006145">
    <property type="term" value="P:purine nucleobase catabolic process"/>
    <property type="evidence" value="ECO:0007669"/>
    <property type="project" value="TreeGrafter"/>
</dbReference>
<comment type="pathway">
    <text evidence="2">Pyrimidine metabolism; UMP biosynthesis via de novo pathway; (S)-dihydroorotate from bicarbonate: step 3/3.</text>
</comment>
<feature type="binding site" evidence="2">
    <location>
        <position position="61"/>
    </location>
    <ligand>
        <name>Zn(2+)</name>
        <dbReference type="ChEBI" id="CHEBI:29105"/>
        <label>1</label>
    </ligand>
</feature>
<keyword evidence="1 2" id="KW-0665">Pyrimidine biosynthesis</keyword>
<feature type="binding site" evidence="2">
    <location>
        <position position="180"/>
    </location>
    <ligand>
        <name>Zn(2+)</name>
        <dbReference type="ChEBI" id="CHEBI:29105"/>
        <label>2</label>
    </ligand>
</feature>
<comment type="catalytic activity">
    <reaction evidence="2">
        <text>(S)-dihydroorotate + H2O = N-carbamoyl-L-aspartate + H(+)</text>
        <dbReference type="Rhea" id="RHEA:24296"/>
        <dbReference type="ChEBI" id="CHEBI:15377"/>
        <dbReference type="ChEBI" id="CHEBI:15378"/>
        <dbReference type="ChEBI" id="CHEBI:30864"/>
        <dbReference type="ChEBI" id="CHEBI:32814"/>
        <dbReference type="EC" id="3.5.2.3"/>
    </reaction>
</comment>
<dbReference type="GO" id="GO:0005737">
    <property type="term" value="C:cytoplasm"/>
    <property type="evidence" value="ECO:0007669"/>
    <property type="project" value="TreeGrafter"/>
</dbReference>
<comment type="caution">
    <text evidence="2">Lacks conserved residue(s) required for the propagation of feature annotation.</text>
</comment>
<dbReference type="Pfam" id="PF12890">
    <property type="entry name" value="DHOase"/>
    <property type="match status" value="1"/>
</dbReference>
<organism evidence="4">
    <name type="scientific">Schlesneria paludicola</name>
    <dbReference type="NCBI Taxonomy" id="360056"/>
    <lineage>
        <taxon>Bacteria</taxon>
        <taxon>Pseudomonadati</taxon>
        <taxon>Planctomycetota</taxon>
        <taxon>Planctomycetia</taxon>
        <taxon>Planctomycetales</taxon>
        <taxon>Planctomycetaceae</taxon>
        <taxon>Schlesneria</taxon>
    </lineage>
</organism>
<evidence type="ECO:0000256" key="2">
    <source>
        <dbReference type="HAMAP-Rule" id="MF_00220"/>
    </source>
</evidence>
<gene>
    <name evidence="2" type="primary">pyrC</name>
    <name evidence="4" type="ORF">ENS64_13605</name>
</gene>
<sequence>MKPALLRGGRVIDPANGVDAIADLLILNGRIGEIGWNLSPAGGDVYDCEGKIVCPGFIDLHVGVRDPGFEEDETTATATAAALAGGFTAIASLPDTAPVVDNRAAAEYVILQAARAGNCRVYPLGAVTRGNAGQELADLGQLADGGAVAFTDAKKPLQSAEILRRALEYARMFRRPIFTHPQDAALTAGGVMHEGYYSTLLGLRGMPAAAEEIMVSRDIALAELTGGRVHLMCLSTKGAVEAVRRAKGKASLSTAGQRNSSLVTADVAVHNLLLTDAALQTYDAHCKVNPPFRSEDHVRALIEGLQDGTLDAISSDHQPSAAEKTSRELDVVPFGIVGLETVLPLCVRALIEPGHVKWPQLIALLTSGPARVLELGERGTLSLGVEADVTVIDPQARWTIDPQCFRSKSRNTPFGGWTVQGRVEWVFVGGDLRFRANG</sequence>
<dbReference type="GO" id="GO:0004038">
    <property type="term" value="F:allantoinase activity"/>
    <property type="evidence" value="ECO:0007669"/>
    <property type="project" value="TreeGrafter"/>
</dbReference>
<accession>A0A7C4LNP2</accession>
<dbReference type="GO" id="GO:0004151">
    <property type="term" value="F:dihydroorotase activity"/>
    <property type="evidence" value="ECO:0007669"/>
    <property type="project" value="UniProtKB-UniRule"/>
</dbReference>
<comment type="similarity">
    <text evidence="2">Belongs to the metallo-dependent hydrolases superfamily. DHOase family. Class I DHOase subfamily.</text>
</comment>
<evidence type="ECO:0000313" key="4">
    <source>
        <dbReference type="EMBL" id="HGT40278.1"/>
    </source>
</evidence>
<feature type="active site" evidence="2">
    <location>
        <position position="316"/>
    </location>
</feature>
<dbReference type="GO" id="GO:0008270">
    <property type="term" value="F:zinc ion binding"/>
    <property type="evidence" value="ECO:0007669"/>
    <property type="project" value="UniProtKB-UniRule"/>
</dbReference>
<protein>
    <recommendedName>
        <fullName evidence="2">Dihydroorotase</fullName>
        <shortName evidence="2">DHOase</shortName>
        <ecNumber evidence="2">3.5.2.3</ecNumber>
    </recommendedName>
</protein>
<comment type="cofactor">
    <cofactor evidence="2">
        <name>Zn(2+)</name>
        <dbReference type="ChEBI" id="CHEBI:29105"/>
    </cofactor>
    <text evidence="2">Binds 2 Zn(2+) ions per subunit.</text>
</comment>
<feature type="binding site" evidence="2">
    <location>
        <position position="289"/>
    </location>
    <ligand>
        <name>substrate</name>
    </ligand>
</feature>
<dbReference type="EC" id="3.5.2.3" evidence="2"/>
<dbReference type="PANTHER" id="PTHR43668">
    <property type="entry name" value="ALLANTOINASE"/>
    <property type="match status" value="1"/>
</dbReference>
<feature type="domain" description="Dihydroorotase catalytic" evidence="3">
    <location>
        <begin position="50"/>
        <end position="237"/>
    </location>
</feature>
<dbReference type="UniPathway" id="UPA00070">
    <property type="reaction ID" value="UER00117"/>
</dbReference>
<proteinExistence type="inferred from homology"/>